<keyword evidence="2" id="KW-1185">Reference proteome</keyword>
<dbReference type="Proteomes" id="UP001163184">
    <property type="component" value="Chromosome"/>
</dbReference>
<protein>
    <recommendedName>
        <fullName evidence="3">Replication initiation protein</fullName>
    </recommendedName>
</protein>
<name>A0ABY9Z4G1_9GAMM</name>
<dbReference type="GeneID" id="92275150"/>
<evidence type="ECO:0000313" key="1">
    <source>
        <dbReference type="EMBL" id="WNK22643.1"/>
    </source>
</evidence>
<evidence type="ECO:0000313" key="2">
    <source>
        <dbReference type="Proteomes" id="UP001163184"/>
    </source>
</evidence>
<evidence type="ECO:0008006" key="3">
    <source>
        <dbReference type="Google" id="ProtNLM"/>
    </source>
</evidence>
<reference evidence="1" key="1">
    <citation type="journal article" date="2023" name="Microbiol. Spectr.">
        <title>Whole-genome sequencing provides insights into a novel species: Providencia hangzhouensis associated with urinary tract infections.</title>
        <authorList>
            <person name="Dong X."/>
            <person name="Yu Y."/>
            <person name="Liu J."/>
            <person name="Cao D."/>
            <person name="Xiang Y."/>
            <person name="Bi K."/>
            <person name="Yuan X."/>
            <person name="Li S."/>
            <person name="Wu T."/>
            <person name="Zhang Y."/>
        </authorList>
    </citation>
    <scope>NUCLEOTIDE SEQUENCE</scope>
    <source>
        <strain evidence="1">PR-310</strain>
    </source>
</reference>
<dbReference type="EMBL" id="CP135052">
    <property type="protein sequence ID" value="WNK22643.1"/>
    <property type="molecule type" value="Genomic_DNA"/>
</dbReference>
<sequence>MNSMSAKRIDDLTYSCEVGRNVMGQLIKARFDKLSIVSTCGSNISKLIDERIEKIDGTAKYTVERRSSTGDMGKYYRSEVFIRSKRNRNQYLLINFHPTGKGKRGEFRFEFSPQHFRKKELNALFMWLGSEPLLGEYLFQLLKSAWVTRIDYALDTYGLNIDDYFIHLKSASKGKVNKNSSDGGVGINLGSRNSEIYASVYPKCDVGKDISDVVEEVDELGNVLVDVEQYPKFLRIELRYQPQKQKLLLRKMNNMPNLLEKVIFIDTKVTSELAVLVSDYKVRTLPEIRAYIKEKYPKKVVKKLDRLLKKHHVELIDHQKVWDQLYILKYDLAILGNDALWQKNLREKWALKHGY</sequence>
<gene>
    <name evidence="1" type="ORF">PZ638_11785</name>
</gene>
<accession>A0ABY9Z4G1</accession>
<proteinExistence type="predicted"/>
<dbReference type="RefSeq" id="WP_048607100.1">
    <property type="nucleotide sequence ID" value="NZ_CP135052.1"/>
</dbReference>
<organism evidence="1 2">
    <name type="scientific">Providencia hangzhouensis</name>
    <dbReference type="NCBI Taxonomy" id="3031799"/>
    <lineage>
        <taxon>Bacteria</taxon>
        <taxon>Pseudomonadati</taxon>
        <taxon>Pseudomonadota</taxon>
        <taxon>Gammaproteobacteria</taxon>
        <taxon>Enterobacterales</taxon>
        <taxon>Morganellaceae</taxon>
        <taxon>Providencia</taxon>
    </lineage>
</organism>